<accession>A0A7W9BCV5</accession>
<evidence type="ECO:0000259" key="5">
    <source>
        <dbReference type="PROSITE" id="PS51898"/>
    </source>
</evidence>
<comment type="similarity">
    <text evidence="1">Belongs to the 'phage' integrase family.</text>
</comment>
<dbReference type="InterPro" id="IPR010998">
    <property type="entry name" value="Integrase_recombinase_N"/>
</dbReference>
<comment type="caution">
    <text evidence="6">The sequence shown here is derived from an EMBL/GenBank/DDBJ whole genome shotgun (WGS) entry which is preliminary data.</text>
</comment>
<dbReference type="InterPro" id="IPR013762">
    <property type="entry name" value="Integrase-like_cat_sf"/>
</dbReference>
<dbReference type="EMBL" id="JACIJK010000004">
    <property type="protein sequence ID" value="MBB5714858.1"/>
    <property type="molecule type" value="Genomic_DNA"/>
</dbReference>
<keyword evidence="3" id="KW-0238">DNA-binding</keyword>
<dbReference type="InterPro" id="IPR002104">
    <property type="entry name" value="Integrase_catalytic"/>
</dbReference>
<feature type="domain" description="Tyr recombinase" evidence="5">
    <location>
        <begin position="164"/>
        <end position="338"/>
    </location>
</feature>
<evidence type="ECO:0000256" key="2">
    <source>
        <dbReference type="ARBA" id="ARBA00022908"/>
    </source>
</evidence>
<keyword evidence="2" id="KW-0229">DNA integration</keyword>
<dbReference type="Gene3D" id="1.10.443.10">
    <property type="entry name" value="Intergrase catalytic core"/>
    <property type="match status" value="1"/>
</dbReference>
<evidence type="ECO:0000313" key="7">
    <source>
        <dbReference type="Proteomes" id="UP000546200"/>
    </source>
</evidence>
<evidence type="ECO:0000256" key="4">
    <source>
        <dbReference type="ARBA" id="ARBA00023172"/>
    </source>
</evidence>
<dbReference type="PROSITE" id="PS51898">
    <property type="entry name" value="TYR_RECOMBINASE"/>
    <property type="match status" value="1"/>
</dbReference>
<dbReference type="GO" id="GO:0015074">
    <property type="term" value="P:DNA integration"/>
    <property type="evidence" value="ECO:0007669"/>
    <property type="project" value="UniProtKB-KW"/>
</dbReference>
<organism evidence="6 7">
    <name type="scientific">Sphingomonas aerophila</name>
    <dbReference type="NCBI Taxonomy" id="1344948"/>
    <lineage>
        <taxon>Bacteria</taxon>
        <taxon>Pseudomonadati</taxon>
        <taxon>Pseudomonadota</taxon>
        <taxon>Alphaproteobacteria</taxon>
        <taxon>Sphingomonadales</taxon>
        <taxon>Sphingomonadaceae</taxon>
        <taxon>Sphingomonas</taxon>
    </lineage>
</organism>
<keyword evidence="7" id="KW-1185">Reference proteome</keyword>
<dbReference type="SUPFAM" id="SSF56349">
    <property type="entry name" value="DNA breaking-rejoining enzymes"/>
    <property type="match status" value="1"/>
</dbReference>
<dbReference type="PANTHER" id="PTHR30629:SF2">
    <property type="entry name" value="PROPHAGE INTEGRASE INTS-RELATED"/>
    <property type="match status" value="1"/>
</dbReference>
<dbReference type="InterPro" id="IPR011010">
    <property type="entry name" value="DNA_brk_join_enz"/>
</dbReference>
<proteinExistence type="inferred from homology"/>
<sequence length="358" mass="40838">MKRKKKGVAKPRYTYVARGTYWRFRYQRFDAPLPGSPGEPAFEEKYEQLIALVIKPEPPIVMVGEGTFRWVLDRYFRDVVFRSLAEGTQRTYRHMSKTIYRLLGDCDMVATTPAMIAGVRDAVTIGGANNMRAFISRLYSYASSMGWIESHINRARDLKVIKRKVPGHVPWSDDELALLLRHAEGETRTLIILAICTAQRAIDLVTTDWSQVLGENIRVRQKKTNMLIDIPMHPLLQEELRRLRSLRPVSGRIVRHANGDDIGNKGFNERLTKLIAKIPNMPHRTPHGARYAAAAMMEEAGCTVFQIQAILGHSTYQQAMAYIIRRRESRAGMDKLVSHAQAEARRKWQNLGGLRVVS</sequence>
<dbReference type="PANTHER" id="PTHR30629">
    <property type="entry name" value="PROPHAGE INTEGRASE"/>
    <property type="match status" value="1"/>
</dbReference>
<dbReference type="GO" id="GO:0003677">
    <property type="term" value="F:DNA binding"/>
    <property type="evidence" value="ECO:0007669"/>
    <property type="project" value="UniProtKB-KW"/>
</dbReference>
<dbReference type="RefSeq" id="WP_184056507.1">
    <property type="nucleotide sequence ID" value="NZ_JACIJK010000004.1"/>
</dbReference>
<dbReference type="GO" id="GO:0006310">
    <property type="term" value="P:DNA recombination"/>
    <property type="evidence" value="ECO:0007669"/>
    <property type="project" value="UniProtKB-KW"/>
</dbReference>
<reference evidence="6 7" key="1">
    <citation type="submission" date="2020-08" db="EMBL/GenBank/DDBJ databases">
        <title>Genomic Encyclopedia of Type Strains, Phase IV (KMG-IV): sequencing the most valuable type-strain genomes for metagenomic binning, comparative biology and taxonomic classification.</title>
        <authorList>
            <person name="Goeker M."/>
        </authorList>
    </citation>
    <scope>NUCLEOTIDE SEQUENCE [LARGE SCALE GENOMIC DNA]</scope>
    <source>
        <strain evidence="6 7">DSM 100044</strain>
    </source>
</reference>
<dbReference type="AlphaFoldDB" id="A0A7W9BCV5"/>
<evidence type="ECO:0000256" key="3">
    <source>
        <dbReference type="ARBA" id="ARBA00023125"/>
    </source>
</evidence>
<gene>
    <name evidence="6" type="ORF">FHS94_001694</name>
</gene>
<dbReference type="InterPro" id="IPR050808">
    <property type="entry name" value="Phage_Integrase"/>
</dbReference>
<keyword evidence="4" id="KW-0233">DNA recombination</keyword>
<evidence type="ECO:0000256" key="1">
    <source>
        <dbReference type="ARBA" id="ARBA00008857"/>
    </source>
</evidence>
<dbReference type="Gene3D" id="1.10.150.130">
    <property type="match status" value="1"/>
</dbReference>
<dbReference type="Pfam" id="PF00589">
    <property type="entry name" value="Phage_integrase"/>
    <property type="match status" value="1"/>
</dbReference>
<protein>
    <submittedName>
        <fullName evidence="6">Integrase</fullName>
    </submittedName>
</protein>
<evidence type="ECO:0000313" key="6">
    <source>
        <dbReference type="EMBL" id="MBB5714858.1"/>
    </source>
</evidence>
<name>A0A7W9BCV5_9SPHN</name>
<dbReference type="Proteomes" id="UP000546200">
    <property type="component" value="Unassembled WGS sequence"/>
</dbReference>